<dbReference type="InterPro" id="IPR000836">
    <property type="entry name" value="PRTase_dom"/>
</dbReference>
<evidence type="ECO:0000256" key="3">
    <source>
        <dbReference type="ARBA" id="ARBA00004127"/>
    </source>
</evidence>
<evidence type="ECO:0000256" key="9">
    <source>
        <dbReference type="ARBA" id="ARBA00022777"/>
    </source>
</evidence>
<dbReference type="InterPro" id="IPR003661">
    <property type="entry name" value="HisK_dim/P_dom"/>
</dbReference>
<dbReference type="Pfam" id="PF00512">
    <property type="entry name" value="HisKA"/>
    <property type="match status" value="1"/>
</dbReference>
<dbReference type="GO" id="GO:0009736">
    <property type="term" value="P:cytokinin-activated signaling pathway"/>
    <property type="evidence" value="ECO:0007669"/>
    <property type="project" value="UniProtKB-KW"/>
</dbReference>
<dbReference type="InterPro" id="IPR005467">
    <property type="entry name" value="His_kinase_dom"/>
</dbReference>
<keyword evidence="12" id="KW-0902">Two-component regulatory system</keyword>
<dbReference type="SMART" id="SM01079">
    <property type="entry name" value="CHASE"/>
    <property type="match status" value="1"/>
</dbReference>
<evidence type="ECO:0000259" key="18">
    <source>
        <dbReference type="PROSITE" id="PS50110"/>
    </source>
</evidence>
<dbReference type="PRINTS" id="PR00344">
    <property type="entry name" value="BCTRLSENSOR"/>
</dbReference>
<dbReference type="EC" id="2.7.13.3" evidence="5"/>
<dbReference type="GO" id="GO:0000155">
    <property type="term" value="F:phosphorelay sensor kinase activity"/>
    <property type="evidence" value="ECO:0007669"/>
    <property type="project" value="InterPro"/>
</dbReference>
<evidence type="ECO:0000313" key="20">
    <source>
        <dbReference type="EMBL" id="TVU28443.1"/>
    </source>
</evidence>
<evidence type="ECO:0000256" key="7">
    <source>
        <dbReference type="ARBA" id="ARBA00022679"/>
    </source>
</evidence>
<evidence type="ECO:0000313" key="21">
    <source>
        <dbReference type="Proteomes" id="UP000324897"/>
    </source>
</evidence>
<keyword evidence="7" id="KW-0808">Transferase</keyword>
<dbReference type="Pfam" id="PF24896">
    <property type="entry name" value="Receiver_CRE1"/>
    <property type="match status" value="1"/>
</dbReference>
<organism evidence="20 21">
    <name type="scientific">Eragrostis curvula</name>
    <name type="common">weeping love grass</name>
    <dbReference type="NCBI Taxonomy" id="38414"/>
    <lineage>
        <taxon>Eukaryota</taxon>
        <taxon>Viridiplantae</taxon>
        <taxon>Streptophyta</taxon>
        <taxon>Embryophyta</taxon>
        <taxon>Tracheophyta</taxon>
        <taxon>Spermatophyta</taxon>
        <taxon>Magnoliopsida</taxon>
        <taxon>Liliopsida</taxon>
        <taxon>Poales</taxon>
        <taxon>Poaceae</taxon>
        <taxon>PACMAD clade</taxon>
        <taxon>Chloridoideae</taxon>
        <taxon>Eragrostideae</taxon>
        <taxon>Eragrostidinae</taxon>
        <taxon>Eragrostis</taxon>
    </lineage>
</organism>
<dbReference type="InterPro" id="IPR001789">
    <property type="entry name" value="Sig_transdc_resp-reg_receiver"/>
</dbReference>
<evidence type="ECO:0000256" key="12">
    <source>
        <dbReference type="ARBA" id="ARBA00023012"/>
    </source>
</evidence>
<dbReference type="InterPro" id="IPR003594">
    <property type="entry name" value="HATPase_dom"/>
</dbReference>
<dbReference type="PROSITE" id="PS50110">
    <property type="entry name" value="RESPONSE_REGULATORY"/>
    <property type="match status" value="1"/>
</dbReference>
<dbReference type="CDD" id="cd17546">
    <property type="entry name" value="REC_hyHK_CKI1_RcsC-like"/>
    <property type="match status" value="1"/>
</dbReference>
<dbReference type="Gene3D" id="3.40.50.2300">
    <property type="match status" value="1"/>
</dbReference>
<dbReference type="Pfam" id="PF02518">
    <property type="entry name" value="HATPase_c"/>
    <property type="match status" value="1"/>
</dbReference>
<dbReference type="CDD" id="cd16922">
    <property type="entry name" value="HATPase_EvgS-ArcB-TorS-like"/>
    <property type="match status" value="1"/>
</dbReference>
<comment type="caution">
    <text evidence="20">The sequence shown here is derived from an EMBL/GenBank/DDBJ whole genome shotgun (WGS) entry which is preliminary data.</text>
</comment>
<dbReference type="PANTHER" id="PTHR43719:SF51">
    <property type="entry name" value="HISTIDINE KINASE 4"/>
    <property type="match status" value="1"/>
</dbReference>
<dbReference type="Gramene" id="TVU28443">
    <property type="protein sequence ID" value="TVU28443"/>
    <property type="gene ID" value="EJB05_19960"/>
</dbReference>
<dbReference type="SUPFAM" id="SSF55874">
    <property type="entry name" value="ATPase domain of HSP90 chaperone/DNA topoisomerase II/histidine kinase"/>
    <property type="match status" value="1"/>
</dbReference>
<keyword evidence="10" id="KW-0932">Cytokinin signaling pathway</keyword>
<dbReference type="CDD" id="cd06223">
    <property type="entry name" value="PRTases_typeI"/>
    <property type="match status" value="1"/>
</dbReference>
<evidence type="ECO:0000256" key="10">
    <source>
        <dbReference type="ARBA" id="ARBA00022864"/>
    </source>
</evidence>
<proteinExistence type="predicted"/>
<evidence type="ECO:0000256" key="11">
    <source>
        <dbReference type="ARBA" id="ARBA00022989"/>
    </source>
</evidence>
<dbReference type="SMART" id="SM00448">
    <property type="entry name" value="REC"/>
    <property type="match status" value="1"/>
</dbReference>
<dbReference type="PANTHER" id="PTHR43719">
    <property type="entry name" value="TWO-COMPONENT HISTIDINE KINASE"/>
    <property type="match status" value="1"/>
</dbReference>
<feature type="modified residue" description="4-aspartylphosphate" evidence="14">
    <location>
        <position position="937"/>
    </location>
</feature>
<feature type="domain" description="Histidine kinase" evidence="17">
    <location>
        <begin position="423"/>
        <end position="712"/>
    </location>
</feature>
<dbReference type="InterPro" id="IPR056839">
    <property type="entry name" value="Receiver_AHK4/CRE1_1st"/>
</dbReference>
<dbReference type="FunFam" id="3.30.450.350:FF:000001">
    <property type="entry name" value="Histidine kinase 4"/>
    <property type="match status" value="1"/>
</dbReference>
<dbReference type="Pfam" id="PF00072">
    <property type="entry name" value="Response_reg"/>
    <property type="match status" value="1"/>
</dbReference>
<comment type="function">
    <text evidence="2">Cytokinin receptor related to bacterial two-component regulators. Functions as a histidine kinase and transmits the stress signal to a downstream MAPK cascade.</text>
</comment>
<keyword evidence="21" id="KW-1185">Reference proteome</keyword>
<dbReference type="Proteomes" id="UP000324897">
    <property type="component" value="Chromosome 1"/>
</dbReference>
<dbReference type="PROSITE" id="PS50109">
    <property type="entry name" value="HIS_KIN"/>
    <property type="match status" value="1"/>
</dbReference>
<evidence type="ECO:0000256" key="8">
    <source>
        <dbReference type="ARBA" id="ARBA00022692"/>
    </source>
</evidence>
<dbReference type="InterPro" id="IPR036097">
    <property type="entry name" value="HisK_dim/P_sf"/>
</dbReference>
<evidence type="ECO:0000259" key="17">
    <source>
        <dbReference type="PROSITE" id="PS50109"/>
    </source>
</evidence>
<dbReference type="InterPro" id="IPR042240">
    <property type="entry name" value="CHASE_sf"/>
</dbReference>
<evidence type="ECO:0000256" key="4">
    <source>
        <dbReference type="ARBA" id="ARBA00011738"/>
    </source>
</evidence>
<dbReference type="GO" id="GO:0019955">
    <property type="term" value="F:cytokine binding"/>
    <property type="evidence" value="ECO:0007669"/>
    <property type="project" value="UniProtKB-ARBA"/>
</dbReference>
<dbReference type="Gene3D" id="3.30.450.350">
    <property type="entry name" value="CHASE domain"/>
    <property type="match status" value="1"/>
</dbReference>
<keyword evidence="6 14" id="KW-0597">Phosphoprotein</keyword>
<dbReference type="InterPro" id="IPR011006">
    <property type="entry name" value="CheY-like_superfamily"/>
</dbReference>
<comment type="subcellular location">
    <subcellularLocation>
        <location evidence="3">Endomembrane system</location>
        <topology evidence="3">Multi-pass membrane protein</topology>
    </subcellularLocation>
</comment>
<dbReference type="SMART" id="SM00387">
    <property type="entry name" value="HATPase_c"/>
    <property type="match status" value="1"/>
</dbReference>
<dbReference type="OrthoDB" id="303614at2759"/>
<dbReference type="InterPro" id="IPR036890">
    <property type="entry name" value="HATPase_C_sf"/>
</dbReference>
<dbReference type="Pfam" id="PF03924">
    <property type="entry name" value="CHASE"/>
    <property type="match status" value="1"/>
</dbReference>
<dbReference type="SUPFAM" id="SSF52172">
    <property type="entry name" value="CheY-like"/>
    <property type="match status" value="1"/>
</dbReference>
<reference evidence="20 21" key="1">
    <citation type="journal article" date="2019" name="Sci. Rep.">
        <title>A high-quality genome of Eragrostis curvula grass provides insights into Poaceae evolution and supports new strategies to enhance forage quality.</title>
        <authorList>
            <person name="Carballo J."/>
            <person name="Santos B.A.C.M."/>
            <person name="Zappacosta D."/>
            <person name="Garbus I."/>
            <person name="Selva J.P."/>
            <person name="Gallo C.A."/>
            <person name="Diaz A."/>
            <person name="Albertini E."/>
            <person name="Caccamo M."/>
            <person name="Echenique V."/>
        </authorList>
    </citation>
    <scope>NUCLEOTIDE SEQUENCE [LARGE SCALE GENOMIC DNA]</scope>
    <source>
        <strain evidence="21">cv. Victoria</strain>
        <tissue evidence="20">Leaf</tissue>
    </source>
</reference>
<feature type="domain" description="CHASE" evidence="19">
    <location>
        <begin position="143"/>
        <end position="355"/>
    </location>
</feature>
<keyword evidence="16" id="KW-0732">Signal</keyword>
<dbReference type="InterPro" id="IPR050956">
    <property type="entry name" value="2C_system_His_kinase"/>
</dbReference>
<dbReference type="PROSITE" id="PS50839">
    <property type="entry name" value="CHASE"/>
    <property type="match status" value="1"/>
</dbReference>
<dbReference type="SMART" id="SM00388">
    <property type="entry name" value="HisKA"/>
    <property type="match status" value="1"/>
</dbReference>
<keyword evidence="9" id="KW-0418">Kinase</keyword>
<evidence type="ECO:0000256" key="5">
    <source>
        <dbReference type="ARBA" id="ARBA00012438"/>
    </source>
</evidence>
<comment type="catalytic activity">
    <reaction evidence="1">
        <text>ATP + protein L-histidine = ADP + protein N-phospho-L-histidine.</text>
        <dbReference type="EC" id="2.7.13.3"/>
    </reaction>
</comment>
<evidence type="ECO:0000256" key="1">
    <source>
        <dbReference type="ARBA" id="ARBA00000085"/>
    </source>
</evidence>
<dbReference type="InterPro" id="IPR004358">
    <property type="entry name" value="Sig_transdc_His_kin-like_C"/>
</dbReference>
<keyword evidence="13 15" id="KW-0472">Membrane</keyword>
<feature type="signal peptide" evidence="16">
    <location>
        <begin position="1"/>
        <end position="18"/>
    </location>
</feature>
<dbReference type="InterPro" id="IPR006189">
    <property type="entry name" value="CHASE_dom"/>
</dbReference>
<dbReference type="Gene3D" id="3.30.565.10">
    <property type="entry name" value="Histidine kinase-like ATPase, C-terminal domain"/>
    <property type="match status" value="1"/>
</dbReference>
<dbReference type="PROSITE" id="PS51257">
    <property type="entry name" value="PROKAR_LIPOPROTEIN"/>
    <property type="match status" value="1"/>
</dbReference>
<feature type="domain" description="Response regulatory" evidence="18">
    <location>
        <begin position="887"/>
        <end position="1045"/>
    </location>
</feature>
<dbReference type="FunFam" id="1.10.287.130:FF:000015">
    <property type="entry name" value="Histidine kinase 4"/>
    <property type="match status" value="1"/>
</dbReference>
<name>A0A5J9UXG4_9POAL</name>
<dbReference type="SUPFAM" id="SSF47384">
    <property type="entry name" value="Homodimeric domain of signal transducing histidine kinase"/>
    <property type="match status" value="1"/>
</dbReference>
<sequence length="1053" mass="116826">MLASRAALLWCAARFACGGACGWLASSSCAFARAHGAHWAGGGRGGAGEAVADSGVRMEGKYYGAMRRRRWRRLAAVAWVVLAVACSAAMHWHLRRESLDRAEERLESMCEERARMLQEQFGVTVNHVHALGVLVSTFHYEKLPSAIDQDTFAKYTGRTAFERPLLNGVAYAHRLFHHERELFERQQGWNMNTMKREVAPPQDEYAPVIFSQDTVSYLARIDMMSGEEDRENILRARTTGKAVLTNPFRLLGSNHLGVVLTFAVYRPDLPADASVDERVEATIGYLGGAFDVETLVENLLSKLAGNQDIVVNVYDVTNASEAMVLYGPPSSDDKMTLLHVSTLDFGDPFRKHEMRCRYRQKPPMPWSAITNPLGTFVIWMLLGYIICAAWSRYDKVSEDCRKMEELKTQAEAADIAKSQFLATVSHEIRTPMNGVLGMLDMLLGTNLTMIQKDYAQTAQMCGKALITLINDVLDRAKIEAGKLELEAVPFDLRSLMDDVISLFSSKSREKSIELAVFVCDDVPKVVLGDPWRFRQILTNLVGNAVKFTDRGHVFVRVSLAEGSNVETNQVQHGTMNGKDGNVESAANGAFNTLSGFEAADRRNSWQHFKLLLSDKESLLDELDGEKSYQMESDRVTLVISIEDTGVGIPFDAQYRVFTPFMQADSSTSRTYGGTGIGLSISKCLAELMGGQISFTSRPFVGSTFTFSASLKRPTKDTTADSSRSLSEALPTAFKGMKAILIDGRPVRGSVTRYHLKRLGIAVQIRDNLNAGLKAFTGQNGATISRDKVSMLFIESDVWRPETDILLLNRLREQKNGQLLDAPKVVLLVTSEADKDKYGSTFDVVMCKPIRASTIASCIQQLLKIEVPERRENQNRPSRLHSLLVGKNILLVDDNKVNLRVAAAALKRYGANVRCVESGKDAISLLQPPHSFDACFMDVQMPEMDGYGFNKISALFSSSNLVVNDYFLFEATKRIRDMESIANEERRNKLNSSEGSTFIEFHLPVLAMTADVIQATYEKCLKSGMDGYVSKPFDEEQLYQAVSSLVVGTSDSAV</sequence>
<dbReference type="AlphaFoldDB" id="A0A5J9UXG4"/>
<dbReference type="CDD" id="cd00082">
    <property type="entry name" value="HisKA"/>
    <property type="match status" value="1"/>
</dbReference>
<evidence type="ECO:0000256" key="16">
    <source>
        <dbReference type="SAM" id="SignalP"/>
    </source>
</evidence>
<keyword evidence="8 15" id="KW-0812">Transmembrane</keyword>
<protein>
    <recommendedName>
        <fullName evidence="5">histidine kinase</fullName>
        <ecNumber evidence="5">2.7.13.3</ecNumber>
    </recommendedName>
</protein>
<dbReference type="GO" id="GO:0005634">
    <property type="term" value="C:nucleus"/>
    <property type="evidence" value="ECO:0007669"/>
    <property type="project" value="TreeGrafter"/>
</dbReference>
<dbReference type="GO" id="GO:0012505">
    <property type="term" value="C:endomembrane system"/>
    <property type="evidence" value="ECO:0007669"/>
    <property type="project" value="UniProtKB-SubCell"/>
</dbReference>
<evidence type="ECO:0000256" key="14">
    <source>
        <dbReference type="PROSITE-ProRule" id="PRU00169"/>
    </source>
</evidence>
<keyword evidence="11 15" id="KW-1133">Transmembrane helix</keyword>
<evidence type="ECO:0000256" key="2">
    <source>
        <dbReference type="ARBA" id="ARBA00002427"/>
    </source>
</evidence>
<accession>A0A5J9UXG4</accession>
<evidence type="ECO:0000256" key="15">
    <source>
        <dbReference type="SAM" id="Phobius"/>
    </source>
</evidence>
<comment type="subunit">
    <text evidence="4">Homodimer.</text>
</comment>
<evidence type="ECO:0000259" key="19">
    <source>
        <dbReference type="PROSITE" id="PS50839"/>
    </source>
</evidence>
<evidence type="ECO:0000256" key="6">
    <source>
        <dbReference type="ARBA" id="ARBA00022553"/>
    </source>
</evidence>
<dbReference type="Gene3D" id="6.10.250.1190">
    <property type="match status" value="1"/>
</dbReference>
<feature type="transmembrane region" description="Helical" evidence="15">
    <location>
        <begin position="74"/>
        <end position="94"/>
    </location>
</feature>
<dbReference type="Gene3D" id="1.10.287.130">
    <property type="match status" value="1"/>
</dbReference>
<dbReference type="EMBL" id="RWGY01000011">
    <property type="protein sequence ID" value="TVU28443.1"/>
    <property type="molecule type" value="Genomic_DNA"/>
</dbReference>
<feature type="chain" id="PRO_5023806209" description="histidine kinase" evidence="16">
    <location>
        <begin position="19"/>
        <end position="1053"/>
    </location>
</feature>
<evidence type="ECO:0000256" key="13">
    <source>
        <dbReference type="ARBA" id="ARBA00023136"/>
    </source>
</evidence>
<gene>
    <name evidence="20" type="ORF">EJB05_19960</name>
</gene>